<accession>A0ABR3M0F8</accession>
<comment type="caution">
    <text evidence="1">The sequence shown here is derived from an EMBL/GenBank/DDBJ whole genome shotgun (WGS) entry which is preliminary data.</text>
</comment>
<keyword evidence="2" id="KW-1185">Reference proteome</keyword>
<gene>
    <name evidence="1" type="ORF">QQF64_011000</name>
</gene>
<reference evidence="1 2" key="1">
    <citation type="submission" date="2023-09" db="EMBL/GenBank/DDBJ databases">
        <authorList>
            <person name="Wang M."/>
        </authorList>
    </citation>
    <scope>NUCLEOTIDE SEQUENCE [LARGE SCALE GENOMIC DNA]</scope>
    <source>
        <strain evidence="1">GT-2023</strain>
        <tissue evidence="1">Liver</tissue>
    </source>
</reference>
<proteinExistence type="predicted"/>
<sequence>MPAQNFESEYYLGHMVKRLPETGIYSLLALECCHWSDPILGQQTWGGSEPNRGFHLHRNYNKNCDLTTCKDIFKVRETTKIWEITAEAD</sequence>
<evidence type="ECO:0000313" key="2">
    <source>
        <dbReference type="Proteomes" id="UP001558613"/>
    </source>
</evidence>
<organism evidence="1 2">
    <name type="scientific">Cirrhinus molitorella</name>
    <name type="common">mud carp</name>
    <dbReference type="NCBI Taxonomy" id="172907"/>
    <lineage>
        <taxon>Eukaryota</taxon>
        <taxon>Metazoa</taxon>
        <taxon>Chordata</taxon>
        <taxon>Craniata</taxon>
        <taxon>Vertebrata</taxon>
        <taxon>Euteleostomi</taxon>
        <taxon>Actinopterygii</taxon>
        <taxon>Neopterygii</taxon>
        <taxon>Teleostei</taxon>
        <taxon>Ostariophysi</taxon>
        <taxon>Cypriniformes</taxon>
        <taxon>Cyprinidae</taxon>
        <taxon>Labeoninae</taxon>
        <taxon>Labeonini</taxon>
        <taxon>Cirrhinus</taxon>
    </lineage>
</organism>
<evidence type="ECO:0000313" key="1">
    <source>
        <dbReference type="EMBL" id="KAL1257756.1"/>
    </source>
</evidence>
<protein>
    <submittedName>
        <fullName evidence="1">Uncharacterized protein</fullName>
    </submittedName>
</protein>
<name>A0ABR3M0F8_9TELE</name>
<dbReference type="EMBL" id="JAYMGO010000017">
    <property type="protein sequence ID" value="KAL1257756.1"/>
    <property type="molecule type" value="Genomic_DNA"/>
</dbReference>
<dbReference type="Proteomes" id="UP001558613">
    <property type="component" value="Unassembled WGS sequence"/>
</dbReference>